<feature type="domain" description="YjeF N-terminal" evidence="1">
    <location>
        <begin position="16"/>
        <end position="74"/>
    </location>
</feature>
<evidence type="ECO:0000313" key="2">
    <source>
        <dbReference type="EMBL" id="CDJ62996.1"/>
    </source>
</evidence>
<dbReference type="RefSeq" id="XP_013440358.1">
    <property type="nucleotide sequence ID" value="XM_013584904.1"/>
</dbReference>
<dbReference type="OrthoDB" id="414027at2759"/>
<dbReference type="InterPro" id="IPR004443">
    <property type="entry name" value="YjeF_N_dom"/>
</dbReference>
<accession>U6MG31</accession>
<keyword evidence="3" id="KW-1185">Reference proteome</keyword>
<dbReference type="EMBL" id="HG722675">
    <property type="protein sequence ID" value="CDJ62996.1"/>
    <property type="molecule type" value="Genomic_DNA"/>
</dbReference>
<dbReference type="Proteomes" id="UP000030754">
    <property type="component" value="Unassembled WGS sequence"/>
</dbReference>
<dbReference type="Gene3D" id="3.40.50.10260">
    <property type="entry name" value="YjeF N-terminal domain"/>
    <property type="match status" value="1"/>
</dbReference>
<reference evidence="2" key="1">
    <citation type="submission" date="2013-10" db="EMBL/GenBank/DDBJ databases">
        <title>Genomic analysis of the causative agents of coccidiosis in chickens.</title>
        <authorList>
            <person name="Reid A.J."/>
            <person name="Blake D."/>
            <person name="Billington K."/>
            <person name="Browne H."/>
            <person name="Dunn M."/>
            <person name="Hung S."/>
            <person name="Kawahara F."/>
            <person name="Miranda-Saavedra D."/>
            <person name="Mourier T."/>
            <person name="Nagra H."/>
            <person name="Otto T.D."/>
            <person name="Rawlings N."/>
            <person name="Sanchez A."/>
            <person name="Sanders M."/>
            <person name="Subramaniam C."/>
            <person name="Tay Y."/>
            <person name="Dear P."/>
            <person name="Doerig C."/>
            <person name="Gruber A."/>
            <person name="Parkinson J."/>
            <person name="Shirley M."/>
            <person name="Wan K.L."/>
            <person name="Berriman M."/>
            <person name="Tomley F."/>
            <person name="Pain A."/>
        </authorList>
    </citation>
    <scope>NUCLEOTIDE SEQUENCE [LARGE SCALE GENOMIC DNA]</scope>
    <source>
        <strain evidence="2">Houghton</strain>
    </source>
</reference>
<gene>
    <name evidence="2" type="ORF">ENH_00032620</name>
</gene>
<protein>
    <recommendedName>
        <fullName evidence="1">YjeF N-terminal domain-containing protein</fullName>
    </recommendedName>
</protein>
<proteinExistence type="predicted"/>
<evidence type="ECO:0000259" key="1">
    <source>
        <dbReference type="PROSITE" id="PS51385"/>
    </source>
</evidence>
<name>U6MG31_9EIME</name>
<dbReference type="AlphaFoldDB" id="U6MG31"/>
<dbReference type="PROSITE" id="PS51385">
    <property type="entry name" value="YJEF_N"/>
    <property type="match status" value="1"/>
</dbReference>
<evidence type="ECO:0000313" key="3">
    <source>
        <dbReference type="Proteomes" id="UP000030754"/>
    </source>
</evidence>
<organism evidence="2 3">
    <name type="scientific">Eimeria necatrix</name>
    <dbReference type="NCBI Taxonomy" id="51315"/>
    <lineage>
        <taxon>Eukaryota</taxon>
        <taxon>Sar</taxon>
        <taxon>Alveolata</taxon>
        <taxon>Apicomplexa</taxon>
        <taxon>Conoidasida</taxon>
        <taxon>Coccidia</taxon>
        <taxon>Eucoccidiorida</taxon>
        <taxon>Eimeriorina</taxon>
        <taxon>Eimeriidae</taxon>
        <taxon>Eimeria</taxon>
    </lineage>
</organism>
<dbReference type="VEuPathDB" id="ToxoDB:ENH_00032620"/>
<dbReference type="SUPFAM" id="SSF64153">
    <property type="entry name" value="YjeF N-terminal domain-like"/>
    <property type="match status" value="1"/>
</dbReference>
<dbReference type="InterPro" id="IPR036652">
    <property type="entry name" value="YjeF_N_dom_sf"/>
</dbReference>
<sequence length="74" mass="7912">MSSSSNSITYLSAAEAQKIDEELMGPEYQYDILQLMELAGLSVASAVFSSFCELTKRPSVEGARVLVLVGPGKP</sequence>
<dbReference type="GeneID" id="25473426"/>
<reference evidence="2" key="2">
    <citation type="submission" date="2013-10" db="EMBL/GenBank/DDBJ databases">
        <authorList>
            <person name="Aslett M."/>
        </authorList>
    </citation>
    <scope>NUCLEOTIDE SEQUENCE [LARGE SCALE GENOMIC DNA]</scope>
    <source>
        <strain evidence="2">Houghton</strain>
    </source>
</reference>